<evidence type="ECO:0000313" key="3">
    <source>
        <dbReference type="Proteomes" id="UP000198406"/>
    </source>
</evidence>
<feature type="transmembrane region" description="Helical" evidence="1">
    <location>
        <begin position="128"/>
        <end position="147"/>
    </location>
</feature>
<accession>A0A1Z5JKP6</accession>
<dbReference type="OrthoDB" id="37809at2759"/>
<feature type="transmembrane region" description="Helical" evidence="1">
    <location>
        <begin position="159"/>
        <end position="182"/>
    </location>
</feature>
<dbReference type="AlphaFoldDB" id="A0A1Z5JKP6"/>
<proteinExistence type="predicted"/>
<comment type="caution">
    <text evidence="2">The sequence shown here is derived from an EMBL/GenBank/DDBJ whole genome shotgun (WGS) entry which is preliminary data.</text>
</comment>
<dbReference type="Proteomes" id="UP000198406">
    <property type="component" value="Unassembled WGS sequence"/>
</dbReference>
<keyword evidence="3" id="KW-1185">Reference proteome</keyword>
<feature type="transmembrane region" description="Helical" evidence="1">
    <location>
        <begin position="20"/>
        <end position="41"/>
    </location>
</feature>
<sequence length="196" mass="21935">MAKEAEEMHMKQIDPTDIVLIPYDLSRLFVYVALIIGFVITTQCLRGVWYHLLPSSAMVLAFMIVAGASPTTNLLHTAISALYCAALCLADPPIQMTVPPPPTFVEHLRYRFRGNDVYTDLKQRQQAIVARAASQGTLAGAVVFQILRLYDRGWQVQRWPVPVITGSTIGWTVGALIGTLWIRWPSRLEPKLSEKD</sequence>
<gene>
    <name evidence="2" type="ORF">FisN_11Hh119</name>
</gene>
<reference evidence="2 3" key="1">
    <citation type="journal article" date="2015" name="Plant Cell">
        <title>Oil accumulation by the oleaginous diatom Fistulifera solaris as revealed by the genome and transcriptome.</title>
        <authorList>
            <person name="Tanaka T."/>
            <person name="Maeda Y."/>
            <person name="Veluchamy A."/>
            <person name="Tanaka M."/>
            <person name="Abida H."/>
            <person name="Marechal E."/>
            <person name="Bowler C."/>
            <person name="Muto M."/>
            <person name="Sunaga Y."/>
            <person name="Tanaka M."/>
            <person name="Yoshino T."/>
            <person name="Taniguchi T."/>
            <person name="Fukuda Y."/>
            <person name="Nemoto M."/>
            <person name="Matsumoto M."/>
            <person name="Wong P.S."/>
            <person name="Aburatani S."/>
            <person name="Fujibuchi W."/>
        </authorList>
    </citation>
    <scope>NUCLEOTIDE SEQUENCE [LARGE SCALE GENOMIC DNA]</scope>
    <source>
        <strain evidence="2 3">JPCC DA0580</strain>
    </source>
</reference>
<keyword evidence="1" id="KW-0812">Transmembrane</keyword>
<dbReference type="EMBL" id="BDSP01000080">
    <property type="protein sequence ID" value="GAX14422.1"/>
    <property type="molecule type" value="Genomic_DNA"/>
</dbReference>
<organism evidence="2 3">
    <name type="scientific">Fistulifera solaris</name>
    <name type="common">Oleaginous diatom</name>
    <dbReference type="NCBI Taxonomy" id="1519565"/>
    <lineage>
        <taxon>Eukaryota</taxon>
        <taxon>Sar</taxon>
        <taxon>Stramenopiles</taxon>
        <taxon>Ochrophyta</taxon>
        <taxon>Bacillariophyta</taxon>
        <taxon>Bacillariophyceae</taxon>
        <taxon>Bacillariophycidae</taxon>
        <taxon>Naviculales</taxon>
        <taxon>Naviculaceae</taxon>
        <taxon>Fistulifera</taxon>
    </lineage>
</organism>
<evidence type="ECO:0000313" key="2">
    <source>
        <dbReference type="EMBL" id="GAX14422.1"/>
    </source>
</evidence>
<keyword evidence="1" id="KW-1133">Transmembrane helix</keyword>
<name>A0A1Z5JKP6_FISSO</name>
<dbReference type="InParanoid" id="A0A1Z5JKP6"/>
<keyword evidence="1" id="KW-0472">Membrane</keyword>
<protein>
    <submittedName>
        <fullName evidence="2">Uncharacterized protein</fullName>
    </submittedName>
</protein>
<evidence type="ECO:0000256" key="1">
    <source>
        <dbReference type="SAM" id="Phobius"/>
    </source>
</evidence>